<dbReference type="Proteomes" id="UP000093053">
    <property type="component" value="Chromosome"/>
</dbReference>
<reference evidence="3 4" key="1">
    <citation type="submission" date="2016-07" db="EMBL/GenBank/DDBJ databases">
        <title>Complete genome sequence of the Lentzea guizhouensis DHS C013.</title>
        <authorList>
            <person name="Cao C."/>
        </authorList>
    </citation>
    <scope>NUCLEOTIDE SEQUENCE [LARGE SCALE GENOMIC DNA]</scope>
    <source>
        <strain evidence="3 4">DHS C013</strain>
    </source>
</reference>
<evidence type="ECO:0000313" key="3">
    <source>
        <dbReference type="EMBL" id="ANZ38299.1"/>
    </source>
</evidence>
<feature type="transmembrane region" description="Helical" evidence="1">
    <location>
        <begin position="185"/>
        <end position="207"/>
    </location>
</feature>
<proteinExistence type="predicted"/>
<dbReference type="PROSITE" id="PS50104">
    <property type="entry name" value="TIR"/>
    <property type="match status" value="1"/>
</dbReference>
<feature type="transmembrane region" description="Helical" evidence="1">
    <location>
        <begin position="256"/>
        <end position="277"/>
    </location>
</feature>
<keyword evidence="4" id="KW-1185">Reference proteome</keyword>
<keyword evidence="1" id="KW-1133">Transmembrane helix</keyword>
<dbReference type="AlphaFoldDB" id="A0A1B2HKQ1"/>
<dbReference type="InterPro" id="IPR000157">
    <property type="entry name" value="TIR_dom"/>
</dbReference>
<feature type="transmembrane region" description="Helical" evidence="1">
    <location>
        <begin position="382"/>
        <end position="403"/>
    </location>
</feature>
<evidence type="ECO:0000313" key="4">
    <source>
        <dbReference type="Proteomes" id="UP000093053"/>
    </source>
</evidence>
<dbReference type="KEGG" id="led:BBK82_21755"/>
<dbReference type="Gene3D" id="3.40.50.10140">
    <property type="entry name" value="Toll/interleukin-1 receptor homology (TIR) domain"/>
    <property type="match status" value="1"/>
</dbReference>
<organism evidence="3 4">
    <name type="scientific">Lentzea guizhouensis</name>
    <dbReference type="NCBI Taxonomy" id="1586287"/>
    <lineage>
        <taxon>Bacteria</taxon>
        <taxon>Bacillati</taxon>
        <taxon>Actinomycetota</taxon>
        <taxon>Actinomycetes</taxon>
        <taxon>Pseudonocardiales</taxon>
        <taxon>Pseudonocardiaceae</taxon>
        <taxon>Lentzea</taxon>
    </lineage>
</organism>
<evidence type="ECO:0000259" key="2">
    <source>
        <dbReference type="PROSITE" id="PS50104"/>
    </source>
</evidence>
<keyword evidence="1" id="KW-0812">Transmembrane</keyword>
<sequence>MGGTFLNYRRHDERIGLVRTLYERLVERFGENNVFLDSATIGHGRRYPNQLRRHLGRSDVVVVVVHPGWASELKTDGTDWVHNEIRWALAAGKTIIPLLLEGAKMPRAQELPRSIRELANFQAHRLRDDPGHAALCEKIAAEPQRRAAVGETPARPWAAPLAGLLGAAAFTVPVVAVPASARETAFAAGLFGIIVLVATLIAVSVVLALRKPVNAAEQLAQDLDPSRYYLLVAAPAGTLLVAMTAAIVFSSPVEPGFRPFLVLVTGFAVLYLVFLVIGQYKLEKFREDHWPVRLTEPVKPAPVRRELERLLRRHRSAGDQDRVRWHLRHLENAADVLARDASRTWWSWLTADHFVVLQVGAVWTAGSLGFLTAAALPAMVLWLPATALVVTAGALWGIIAAAYRRQSWVRRNVADEVQIQIQRIQDGSPQPSA</sequence>
<protein>
    <recommendedName>
        <fullName evidence="2">TIR domain-containing protein</fullName>
    </recommendedName>
</protein>
<evidence type="ECO:0000256" key="1">
    <source>
        <dbReference type="SAM" id="Phobius"/>
    </source>
</evidence>
<feature type="transmembrane region" description="Helical" evidence="1">
    <location>
        <begin position="354"/>
        <end position="376"/>
    </location>
</feature>
<gene>
    <name evidence="3" type="ORF">BBK82_21755</name>
</gene>
<keyword evidence="1" id="KW-0472">Membrane</keyword>
<feature type="transmembrane region" description="Helical" evidence="1">
    <location>
        <begin position="157"/>
        <end position="179"/>
    </location>
</feature>
<dbReference type="SUPFAM" id="SSF52200">
    <property type="entry name" value="Toll/Interleukin receptor TIR domain"/>
    <property type="match status" value="1"/>
</dbReference>
<dbReference type="EMBL" id="CP016793">
    <property type="protein sequence ID" value="ANZ38299.1"/>
    <property type="molecule type" value="Genomic_DNA"/>
</dbReference>
<feature type="domain" description="TIR" evidence="2">
    <location>
        <begin position="1"/>
        <end position="147"/>
    </location>
</feature>
<name>A0A1B2HKQ1_9PSEU</name>
<dbReference type="GO" id="GO:0007165">
    <property type="term" value="P:signal transduction"/>
    <property type="evidence" value="ECO:0007669"/>
    <property type="project" value="InterPro"/>
</dbReference>
<dbReference type="Pfam" id="PF13676">
    <property type="entry name" value="TIR_2"/>
    <property type="match status" value="1"/>
</dbReference>
<dbReference type="InterPro" id="IPR035897">
    <property type="entry name" value="Toll_tir_struct_dom_sf"/>
</dbReference>
<dbReference type="STRING" id="1586287.BBK82_21755"/>
<accession>A0A1B2HKQ1</accession>
<dbReference type="RefSeq" id="WP_065916651.1">
    <property type="nucleotide sequence ID" value="NZ_CP016793.1"/>
</dbReference>
<feature type="transmembrane region" description="Helical" evidence="1">
    <location>
        <begin position="228"/>
        <end position="250"/>
    </location>
</feature>